<sequence length="297" mass="33490">MPKGNPPQVFQQTTTIEVDPAILTQNNDDDYESSGYSLNSEVDRYIYENDDVPMRVLDIGTGTGIWAIDFADKYPNCQVLGTDLSPIQPIYVPPNCRFEVDDAEQDWLWPVDHFDFIHLRNLAQSMSSYPALLRQAYSHLKPGAYLELGELGAEIYSDDNTLSPTHGFKRFLNCIDTAFTAMGRPQQTAATIQKLLEDAGFIDIQVSSFKQPFGPWPQDPRMKQIGAMVLVMAQTALEAYGMAPFTRYLGMSQEEAAQICDAGVASVRNRHNHVYSYYHIAYGRKPYPEEMSSCDEQ</sequence>
<dbReference type="InterPro" id="IPR029063">
    <property type="entry name" value="SAM-dependent_MTases_sf"/>
</dbReference>
<dbReference type="Proteomes" id="UP000018144">
    <property type="component" value="Unassembled WGS sequence"/>
</dbReference>
<dbReference type="Gene3D" id="3.40.50.150">
    <property type="entry name" value="Vaccinia Virus protein VP39"/>
    <property type="match status" value="1"/>
</dbReference>
<dbReference type="GO" id="GO:0032259">
    <property type="term" value="P:methylation"/>
    <property type="evidence" value="ECO:0007669"/>
    <property type="project" value="UniProtKB-KW"/>
</dbReference>
<dbReference type="CDD" id="cd02440">
    <property type="entry name" value="AdoMet_MTases"/>
    <property type="match status" value="1"/>
</dbReference>
<organism evidence="1 2">
    <name type="scientific">Pyronema omphalodes (strain CBS 100304)</name>
    <name type="common">Pyronema confluens</name>
    <dbReference type="NCBI Taxonomy" id="1076935"/>
    <lineage>
        <taxon>Eukaryota</taxon>
        <taxon>Fungi</taxon>
        <taxon>Dikarya</taxon>
        <taxon>Ascomycota</taxon>
        <taxon>Pezizomycotina</taxon>
        <taxon>Pezizomycetes</taxon>
        <taxon>Pezizales</taxon>
        <taxon>Pyronemataceae</taxon>
        <taxon>Pyronema</taxon>
    </lineage>
</organism>
<name>U4LH51_PYROM</name>
<dbReference type="OMA" id="WPTSPWA"/>
<evidence type="ECO:0000313" key="1">
    <source>
        <dbReference type="EMBL" id="CCX31439.1"/>
    </source>
</evidence>
<evidence type="ECO:0000313" key="2">
    <source>
        <dbReference type="Proteomes" id="UP000018144"/>
    </source>
</evidence>
<dbReference type="EMBL" id="HF935596">
    <property type="protein sequence ID" value="CCX31439.1"/>
    <property type="molecule type" value="Genomic_DNA"/>
</dbReference>
<dbReference type="GO" id="GO:0008168">
    <property type="term" value="F:methyltransferase activity"/>
    <property type="evidence" value="ECO:0007669"/>
    <property type="project" value="UniProtKB-KW"/>
</dbReference>
<proteinExistence type="predicted"/>
<keyword evidence="1" id="KW-0808">Transferase</keyword>
<dbReference type="PANTHER" id="PTHR43591">
    <property type="entry name" value="METHYLTRANSFERASE"/>
    <property type="match status" value="1"/>
</dbReference>
<accession>U4LH51</accession>
<gene>
    <name evidence="1" type="ORF">PCON_10786</name>
</gene>
<dbReference type="STRING" id="1076935.U4LH51"/>
<reference evidence="1 2" key="1">
    <citation type="journal article" date="2013" name="PLoS Genet.">
        <title>The genome and development-dependent transcriptomes of Pyronema confluens: a window into fungal evolution.</title>
        <authorList>
            <person name="Traeger S."/>
            <person name="Altegoer F."/>
            <person name="Freitag M."/>
            <person name="Gabaldon T."/>
            <person name="Kempken F."/>
            <person name="Kumar A."/>
            <person name="Marcet-Houben M."/>
            <person name="Poggeler S."/>
            <person name="Stajich J.E."/>
            <person name="Nowrousian M."/>
        </authorList>
    </citation>
    <scope>NUCLEOTIDE SEQUENCE [LARGE SCALE GENOMIC DNA]</scope>
    <source>
        <strain evidence="2">CBS 100304</strain>
        <tissue evidence="1">Vegetative mycelium</tissue>
    </source>
</reference>
<keyword evidence="1" id="KW-0489">Methyltransferase</keyword>
<protein>
    <submittedName>
        <fullName evidence="1">Similar to Trans-aconitate 2-methyltransferase acc. no. Q9RX93</fullName>
    </submittedName>
</protein>
<dbReference type="AlphaFoldDB" id="U4LH51"/>
<dbReference type="SUPFAM" id="SSF53335">
    <property type="entry name" value="S-adenosyl-L-methionine-dependent methyltransferases"/>
    <property type="match status" value="1"/>
</dbReference>
<dbReference type="Pfam" id="PF13489">
    <property type="entry name" value="Methyltransf_23"/>
    <property type="match status" value="1"/>
</dbReference>
<keyword evidence="2" id="KW-1185">Reference proteome</keyword>
<dbReference type="PANTHER" id="PTHR43591:SF10">
    <property type="entry name" value="ABC TRANSMEMBRANE TYPE-1 DOMAIN-CONTAINING PROTEIN-RELATED"/>
    <property type="match status" value="1"/>
</dbReference>
<dbReference type="OrthoDB" id="184880at2759"/>